<sequence>MVACAAGFSAAGASRAALLFGNILFAFVSPVSAGAFLGKGQDLDLPDGGEVGRDLLADLERVAGQDHRTAVEARVALLADVLRPTFNALPRTGEDKIDAASVRYLLHRVFVDRHGWHVRGLHAEGAAWDSASPADMFQDHRAVHGLFSDRLAHGFSLRDVAVFAATLEKFVHMETVARLETAYNVLDLPTDQDVEGVAKAEEVLDTFMAMFVFGIDHTTASKAEVRRTVRAASDTHKGWNETQEWIRGVRREVLSAAGAGPQGAAASSPLSFNASTRVVEEAAERYGRWQNQDCDGVKASLVELEGVAGTGRVWLDTFYESALNGSWMFTETEGYLRALGALDETDPRRPSVIIPNYVNSPSNCLASSKYYSVCCIDECEVILASLERDVAAPLASPARVAELVARLPSATVPAPREVPAALLRRLEEIAAANAGQVPLHGRLFAQWLHHVYPRECPFPPLFGTTQPTTPKEFKKQTGKAALAEEQEMREHIKKARSSSAFADHPGPSAPIVVDGMRDMANDTCTAMPWSAQEELFVGGKALEPAVALRSGWWGGRIAFAALAVSIGLSLARVVAAASASTKASTFASDGKCCV</sequence>
<accession>A0A6U6TAN5</accession>
<proteinExistence type="predicted"/>
<dbReference type="EMBL" id="HBGW01081382">
    <property type="protein sequence ID" value="CAD9633839.1"/>
    <property type="molecule type" value="Transcribed_RNA"/>
</dbReference>
<protein>
    <recommendedName>
        <fullName evidence="3">Phospholipase B-like</fullName>
    </recommendedName>
</protein>
<organism evidence="2">
    <name type="scientific">Zooxanthella nutricula</name>
    <dbReference type="NCBI Taxonomy" id="1333877"/>
    <lineage>
        <taxon>Eukaryota</taxon>
        <taxon>Sar</taxon>
        <taxon>Alveolata</taxon>
        <taxon>Dinophyceae</taxon>
        <taxon>Peridiniales</taxon>
        <taxon>Peridiniales incertae sedis</taxon>
        <taxon>Zooxanthella</taxon>
    </lineage>
</organism>
<evidence type="ECO:0008006" key="3">
    <source>
        <dbReference type="Google" id="ProtNLM"/>
    </source>
</evidence>
<evidence type="ECO:0000313" key="1">
    <source>
        <dbReference type="EMBL" id="CAD9633839.1"/>
    </source>
</evidence>
<name>A0A6U6TAN5_9DINO</name>
<evidence type="ECO:0000313" key="2">
    <source>
        <dbReference type="EMBL" id="CAD9633840.1"/>
    </source>
</evidence>
<gene>
    <name evidence="1" type="ORF">BRAN1462_LOCUS51661</name>
    <name evidence="2" type="ORF">BRAN1462_LOCUS51662</name>
</gene>
<reference evidence="2" key="1">
    <citation type="submission" date="2021-01" db="EMBL/GenBank/DDBJ databases">
        <authorList>
            <person name="Corre E."/>
            <person name="Pelletier E."/>
            <person name="Niang G."/>
            <person name="Scheremetjew M."/>
            <person name="Finn R."/>
            <person name="Kale V."/>
            <person name="Holt S."/>
            <person name="Cochrane G."/>
            <person name="Meng A."/>
            <person name="Brown T."/>
            <person name="Cohen L."/>
        </authorList>
    </citation>
    <scope>NUCLEOTIDE SEQUENCE</scope>
    <source>
        <strain evidence="2">RCC3387</strain>
    </source>
</reference>
<dbReference type="AlphaFoldDB" id="A0A6U6TAN5"/>
<dbReference type="EMBL" id="HBGW01081383">
    <property type="protein sequence ID" value="CAD9633840.1"/>
    <property type="molecule type" value="Transcribed_RNA"/>
</dbReference>